<dbReference type="Proteomes" id="UP000025227">
    <property type="component" value="Unplaced"/>
</dbReference>
<dbReference type="PRINTS" id="PR00838">
    <property type="entry name" value="V5ALLERGEN"/>
</dbReference>
<evidence type="ECO:0000256" key="2">
    <source>
        <dbReference type="SAM" id="SignalP"/>
    </source>
</evidence>
<reference evidence="5" key="1">
    <citation type="submission" date="2020-12" db="UniProtKB">
        <authorList>
            <consortium name="WormBaseParasite"/>
        </authorList>
    </citation>
    <scope>IDENTIFICATION</scope>
    <source>
        <strain evidence="5">MHco3</strain>
    </source>
</reference>
<name>A0A7I4YRV6_HAECO</name>
<sequence length="457" mass="50750">MLIPIAIVYLVLFAPLSHADFCPPNNGMTDEVRRTFVDAHNRIRSYVAKGKAKNAFGGFAPKAARMLKVSYDCNMEANMMAWAKQCHFYHNPPADRNYWGQNLYMVGDKYYNFTWPSIAETAVISWFQELQVFGVPKDNIVVSPNEHKTGHYMQVVWQWTSKIGCAISYCTKNEPWPWTIAGCNYNPSGDNPGWVVYEMGDPCTTDADCKCADCICSKDEALCIPPDYVPIPAASTTTTTTTKKPTTTKPAGVPNAGSCPHLNNGMTDEARKMFVDKHNEYRSLIAQGKAKGKPGQFAPKAARMLKVSYDCDVEANTMEWAKSCTFGYNVAAIVKRWGNNVNLLPKTNNKTEAAAMSVEAWFSDLQKYGVPEKNVYTMSIYTTLSKYSQLAWQSSNKIGCVVVPCWNSWTVVACEYNPGGDLLNHPIYDEGDPCTKDADCQCPGCICSTHEALCIAP</sequence>
<accession>A0A7I4YRV6</accession>
<dbReference type="SMART" id="SM00198">
    <property type="entry name" value="SCP"/>
    <property type="match status" value="2"/>
</dbReference>
<dbReference type="OrthoDB" id="5874910at2759"/>
<evidence type="ECO:0000259" key="3">
    <source>
        <dbReference type="SMART" id="SM00198"/>
    </source>
</evidence>
<dbReference type="CDD" id="cd05380">
    <property type="entry name" value="CAP_euk"/>
    <property type="match status" value="2"/>
</dbReference>
<dbReference type="InterPro" id="IPR035940">
    <property type="entry name" value="CAP_sf"/>
</dbReference>
<keyword evidence="4" id="KW-1185">Reference proteome</keyword>
<feature type="region of interest" description="Disordered" evidence="1">
    <location>
        <begin position="234"/>
        <end position="260"/>
    </location>
</feature>
<evidence type="ECO:0000256" key="1">
    <source>
        <dbReference type="SAM" id="MobiDB-lite"/>
    </source>
</evidence>
<dbReference type="WBParaSite" id="HCON_00138700-00001">
    <property type="protein sequence ID" value="HCON_00138700-00001"/>
    <property type="gene ID" value="HCON_00138700"/>
</dbReference>
<proteinExistence type="predicted"/>
<feature type="domain" description="SCP" evidence="3">
    <location>
        <begin position="269"/>
        <end position="424"/>
    </location>
</feature>
<feature type="domain" description="SCP" evidence="3">
    <location>
        <begin position="31"/>
        <end position="193"/>
    </location>
</feature>
<evidence type="ECO:0000313" key="4">
    <source>
        <dbReference type="Proteomes" id="UP000025227"/>
    </source>
</evidence>
<dbReference type="InterPro" id="IPR002413">
    <property type="entry name" value="V5_allergen-like"/>
</dbReference>
<dbReference type="PANTHER" id="PTHR10334">
    <property type="entry name" value="CYSTEINE-RICH SECRETORY PROTEIN-RELATED"/>
    <property type="match status" value="1"/>
</dbReference>
<dbReference type="PRINTS" id="PR00837">
    <property type="entry name" value="V5TPXLIKE"/>
</dbReference>
<feature type="compositionally biased region" description="Low complexity" evidence="1">
    <location>
        <begin position="236"/>
        <end position="250"/>
    </location>
</feature>
<dbReference type="OMA" id="ICSTHEA"/>
<dbReference type="InterPro" id="IPR001283">
    <property type="entry name" value="CRISP-related"/>
</dbReference>
<keyword evidence="2" id="KW-0732">Signal</keyword>
<feature type="signal peptide" evidence="2">
    <location>
        <begin position="1"/>
        <end position="19"/>
    </location>
</feature>
<dbReference type="AlphaFoldDB" id="A0A7I4YRV6"/>
<dbReference type="InterPro" id="IPR014044">
    <property type="entry name" value="CAP_dom"/>
</dbReference>
<protein>
    <submittedName>
        <fullName evidence="5">SCP-like protein</fullName>
    </submittedName>
</protein>
<evidence type="ECO:0000313" key="5">
    <source>
        <dbReference type="WBParaSite" id="HCON_00138700-00001"/>
    </source>
</evidence>
<feature type="chain" id="PRO_5029471465" evidence="2">
    <location>
        <begin position="20"/>
        <end position="457"/>
    </location>
</feature>
<dbReference type="Pfam" id="PF00188">
    <property type="entry name" value="CAP"/>
    <property type="match status" value="2"/>
</dbReference>
<organism evidence="4 5">
    <name type="scientific">Haemonchus contortus</name>
    <name type="common">Barber pole worm</name>
    <dbReference type="NCBI Taxonomy" id="6289"/>
    <lineage>
        <taxon>Eukaryota</taxon>
        <taxon>Metazoa</taxon>
        <taxon>Ecdysozoa</taxon>
        <taxon>Nematoda</taxon>
        <taxon>Chromadorea</taxon>
        <taxon>Rhabditida</taxon>
        <taxon>Rhabditina</taxon>
        <taxon>Rhabditomorpha</taxon>
        <taxon>Strongyloidea</taxon>
        <taxon>Trichostrongylidae</taxon>
        <taxon>Haemonchus</taxon>
    </lineage>
</organism>
<dbReference type="SUPFAM" id="SSF55797">
    <property type="entry name" value="PR-1-like"/>
    <property type="match status" value="2"/>
</dbReference>
<dbReference type="Gene3D" id="3.40.33.10">
    <property type="entry name" value="CAP"/>
    <property type="match status" value="2"/>
</dbReference>